<reference evidence="1 2" key="1">
    <citation type="submission" date="2024-10" db="EMBL/GenBank/DDBJ databases">
        <title>The Natural Products Discovery Center: Release of the First 8490 Sequenced Strains for Exploring Actinobacteria Biosynthetic Diversity.</title>
        <authorList>
            <person name="Kalkreuter E."/>
            <person name="Kautsar S.A."/>
            <person name="Yang D."/>
            <person name="Bader C.D."/>
            <person name="Teijaro C.N."/>
            <person name="Fluegel L."/>
            <person name="Davis C.M."/>
            <person name="Simpson J.R."/>
            <person name="Lauterbach L."/>
            <person name="Steele A.D."/>
            <person name="Gui C."/>
            <person name="Meng S."/>
            <person name="Li G."/>
            <person name="Viehrig K."/>
            <person name="Ye F."/>
            <person name="Su P."/>
            <person name="Kiefer A.F."/>
            <person name="Nichols A."/>
            <person name="Cepeda A.J."/>
            <person name="Yan W."/>
            <person name="Fan B."/>
            <person name="Jiang Y."/>
            <person name="Adhikari A."/>
            <person name="Zheng C.-J."/>
            <person name="Schuster L."/>
            <person name="Cowan T.M."/>
            <person name="Smanski M.J."/>
            <person name="Chevrette M.G."/>
            <person name="De Carvalho L.P.S."/>
            <person name="Shen B."/>
        </authorList>
    </citation>
    <scope>NUCLEOTIDE SEQUENCE [LARGE SCALE GENOMIC DNA]</scope>
    <source>
        <strain evidence="1 2">NPDC001867</strain>
    </source>
</reference>
<protein>
    <recommendedName>
        <fullName evidence="3">PPM-type phosphatase domain-containing protein</fullName>
    </recommendedName>
</protein>
<sequence length="313" mass="33639">MKEHENVNTGRDLTGSRLKGSLIGESLTPTRMAMRGKLLDAMSGLVEVARDRDVIVSPEVGPYGTSVGRLTELGYQAWNSNRVSNQDAFALNPMARRFSVADGMGGYGADKTGTAFMARFVAAYAAEVGIADFKDPTKLPEVYRKAQSGFRHVSGREFEMPRLKGSGIGTVGTTLSYAEVLDATHVRIMAIGDSPIFVLDEELAPIAQYGEDSQSGRFDQPLAFKLGIDAGGAPLIPQFDAKAPDGRSIVDMTLEIPPNQYLALATDYFSEQNASRHIGELSGSTASAYDKHVSSYGKSDDATLIIIKPSALF</sequence>
<dbReference type="RefSeq" id="WP_195021889.1">
    <property type="nucleotide sequence ID" value="NZ_JADLPS010000001.1"/>
</dbReference>
<proteinExistence type="predicted"/>
<dbReference type="Proteomes" id="UP001602089">
    <property type="component" value="Unassembled WGS sequence"/>
</dbReference>
<evidence type="ECO:0000313" key="2">
    <source>
        <dbReference type="Proteomes" id="UP001602089"/>
    </source>
</evidence>
<dbReference type="EMBL" id="JBIATK010000015">
    <property type="protein sequence ID" value="MFF4027563.1"/>
    <property type="molecule type" value="Genomic_DNA"/>
</dbReference>
<dbReference type="SUPFAM" id="SSF81606">
    <property type="entry name" value="PP2C-like"/>
    <property type="match status" value="1"/>
</dbReference>
<gene>
    <name evidence="1" type="ORF">ACFYY5_32425</name>
</gene>
<organism evidence="1 2">
    <name type="scientific">Nocardia elegans</name>
    <dbReference type="NCBI Taxonomy" id="300029"/>
    <lineage>
        <taxon>Bacteria</taxon>
        <taxon>Bacillati</taxon>
        <taxon>Actinomycetota</taxon>
        <taxon>Actinomycetes</taxon>
        <taxon>Mycobacteriales</taxon>
        <taxon>Nocardiaceae</taxon>
        <taxon>Nocardia</taxon>
    </lineage>
</organism>
<comment type="caution">
    <text evidence="1">The sequence shown here is derived from an EMBL/GenBank/DDBJ whole genome shotgun (WGS) entry which is preliminary data.</text>
</comment>
<name>A0ABW6TSC3_9NOCA</name>
<dbReference type="Gene3D" id="3.60.40.10">
    <property type="entry name" value="PPM-type phosphatase domain"/>
    <property type="match status" value="1"/>
</dbReference>
<keyword evidence="2" id="KW-1185">Reference proteome</keyword>
<evidence type="ECO:0008006" key="3">
    <source>
        <dbReference type="Google" id="ProtNLM"/>
    </source>
</evidence>
<dbReference type="InterPro" id="IPR036457">
    <property type="entry name" value="PPM-type-like_dom_sf"/>
</dbReference>
<evidence type="ECO:0000313" key="1">
    <source>
        <dbReference type="EMBL" id="MFF4027563.1"/>
    </source>
</evidence>
<accession>A0ABW6TSC3</accession>